<dbReference type="InterPro" id="IPR019060">
    <property type="entry name" value="DUF2382"/>
</dbReference>
<gene>
    <name evidence="3" type="ORF">FEM33_22720</name>
</gene>
<dbReference type="PANTHER" id="PTHR38463">
    <property type="entry name" value="STRESS RESPONSE PROTEIN YSNF"/>
    <property type="match status" value="1"/>
</dbReference>
<dbReference type="Proteomes" id="UP000323994">
    <property type="component" value="Unassembled WGS sequence"/>
</dbReference>
<comment type="caution">
    <text evidence="3">The sequence shown here is derived from an EMBL/GenBank/DDBJ whole genome shotgun (WGS) entry which is preliminary data.</text>
</comment>
<feature type="region of interest" description="Disordered" evidence="1">
    <location>
        <begin position="1"/>
        <end position="22"/>
    </location>
</feature>
<dbReference type="InterPro" id="IPR052967">
    <property type="entry name" value="Stress_Response_Assoc"/>
</dbReference>
<keyword evidence="4" id="KW-1185">Reference proteome</keyword>
<name>A0A5M8QH73_9BACT</name>
<dbReference type="AlphaFoldDB" id="A0A5M8QH73"/>
<dbReference type="OrthoDB" id="5569583at2"/>
<evidence type="ECO:0000259" key="2">
    <source>
        <dbReference type="Pfam" id="PF09557"/>
    </source>
</evidence>
<dbReference type="RefSeq" id="WP_139014263.1">
    <property type="nucleotide sequence ID" value="NZ_VBSN01000069.1"/>
</dbReference>
<proteinExistence type="predicted"/>
<reference evidence="3 4" key="1">
    <citation type="submission" date="2019-05" db="EMBL/GenBank/DDBJ databases">
        <authorList>
            <person name="Qu J.-H."/>
        </authorList>
    </citation>
    <scope>NUCLEOTIDE SEQUENCE [LARGE SCALE GENOMIC DNA]</scope>
    <source>
        <strain evidence="3 4">NS28</strain>
    </source>
</reference>
<dbReference type="Pfam" id="PF09557">
    <property type="entry name" value="DUF2382"/>
    <property type="match status" value="1"/>
</dbReference>
<evidence type="ECO:0000313" key="3">
    <source>
        <dbReference type="EMBL" id="KAA6434096.1"/>
    </source>
</evidence>
<dbReference type="PANTHER" id="PTHR38463:SF1">
    <property type="entry name" value="STRESS RESPONSE PROTEIN YSNF"/>
    <property type="match status" value="1"/>
</dbReference>
<accession>A0A5M8QH73</accession>
<evidence type="ECO:0000256" key="1">
    <source>
        <dbReference type="SAM" id="MobiDB-lite"/>
    </source>
</evidence>
<feature type="compositionally biased region" description="Basic and acidic residues" evidence="1">
    <location>
        <begin position="13"/>
        <end position="22"/>
    </location>
</feature>
<organism evidence="3 4">
    <name type="scientific">Dyadobacter flavalbus</name>
    <dbReference type="NCBI Taxonomy" id="2579942"/>
    <lineage>
        <taxon>Bacteria</taxon>
        <taxon>Pseudomonadati</taxon>
        <taxon>Bacteroidota</taxon>
        <taxon>Cytophagia</taxon>
        <taxon>Cytophagales</taxon>
        <taxon>Spirosomataceae</taxon>
        <taxon>Dyadobacter</taxon>
    </lineage>
</organism>
<evidence type="ECO:0000313" key="4">
    <source>
        <dbReference type="Proteomes" id="UP000323994"/>
    </source>
</evidence>
<dbReference type="EMBL" id="VBSN01000069">
    <property type="protein sequence ID" value="KAA6434096.1"/>
    <property type="molecule type" value="Genomic_DNA"/>
</dbReference>
<protein>
    <submittedName>
        <fullName evidence="3">DUF2382 domain-containing protein</fullName>
    </submittedName>
</protein>
<sequence length="150" mass="17281">MINQKENGESPDAESRTEHFSDITEQESMVIPVIEELLQVDKKVIETGRVQIEKKVTDKDVTLELPLIQEKINIEKKEINQFVETAPPPVRYEGDTMILSVVREEAVIVKKLFLVEELHITRHKTETQMVSKETVRKEELIINRSESAGE</sequence>
<feature type="domain" description="DUF2382" evidence="2">
    <location>
        <begin position="31"/>
        <end position="140"/>
    </location>
</feature>